<evidence type="ECO:0000256" key="3">
    <source>
        <dbReference type="ARBA" id="ARBA00022829"/>
    </source>
</evidence>
<dbReference type="PANTHER" id="PTHR34298">
    <property type="entry name" value="SEGREGATION AND CONDENSATION PROTEIN B"/>
    <property type="match status" value="1"/>
</dbReference>
<keyword evidence="4" id="KW-0131">Cell cycle</keyword>
<keyword evidence="3" id="KW-0159">Chromosome partition</keyword>
<accession>A0A1G2S8V6</accession>
<dbReference type="SUPFAM" id="SSF46785">
    <property type="entry name" value="Winged helix' DNA-binding domain"/>
    <property type="match status" value="2"/>
</dbReference>
<organism evidence="6 7">
    <name type="scientific">Candidatus Yonathbacteria bacterium RIFCSPHIGHO2_01_FULL_51_10</name>
    <dbReference type="NCBI Taxonomy" id="1802723"/>
    <lineage>
        <taxon>Bacteria</taxon>
        <taxon>Candidatus Yonathiibacteriota</taxon>
    </lineage>
</organism>
<dbReference type="GO" id="GO:0051301">
    <property type="term" value="P:cell division"/>
    <property type="evidence" value="ECO:0007669"/>
    <property type="project" value="UniProtKB-KW"/>
</dbReference>
<reference evidence="6 7" key="1">
    <citation type="journal article" date="2016" name="Nat. Commun.">
        <title>Thousands of microbial genomes shed light on interconnected biogeochemical processes in an aquifer system.</title>
        <authorList>
            <person name="Anantharaman K."/>
            <person name="Brown C.T."/>
            <person name="Hug L.A."/>
            <person name="Sharon I."/>
            <person name="Castelle C.J."/>
            <person name="Probst A.J."/>
            <person name="Thomas B.C."/>
            <person name="Singh A."/>
            <person name="Wilkins M.J."/>
            <person name="Karaoz U."/>
            <person name="Brodie E.L."/>
            <person name="Williams K.H."/>
            <person name="Hubbard S.S."/>
            <person name="Banfield J.F."/>
        </authorList>
    </citation>
    <scope>NUCLEOTIDE SEQUENCE [LARGE SCALE GENOMIC DNA]</scope>
</reference>
<evidence type="ECO:0000256" key="2">
    <source>
        <dbReference type="ARBA" id="ARBA00022618"/>
    </source>
</evidence>
<dbReference type="AlphaFoldDB" id="A0A1G2S8V6"/>
<protein>
    <recommendedName>
        <fullName evidence="8">SMC-Scp complex subunit ScpB</fullName>
    </recommendedName>
</protein>
<dbReference type="EMBL" id="MHUS01000010">
    <property type="protein sequence ID" value="OHA81540.1"/>
    <property type="molecule type" value="Genomic_DNA"/>
</dbReference>
<dbReference type="Pfam" id="PF04079">
    <property type="entry name" value="SMC_ScpB"/>
    <property type="match status" value="1"/>
</dbReference>
<evidence type="ECO:0000313" key="6">
    <source>
        <dbReference type="EMBL" id="OHA81540.1"/>
    </source>
</evidence>
<gene>
    <name evidence="6" type="ORF">A2675_03675</name>
</gene>
<sequence>MELHFQIEAILFYKAEPVTEAKLAEMLGVSGEEVTAALARLEEHLAGSGLALMRTNSAAMLATAQPASALIERLLKEELSREIGKAGIETLAIVLYRGPVARSQIDHIRGVNSAFIVRSLLVRGLIERVEGGVNARVPRYRPTFDLLSHLGVARPEDLPDFTAIRDELVTFEAGTPSEQAASPEVFSADEELEIDDEYGDEGEVGMDDTSSENKDENTHE</sequence>
<evidence type="ECO:0000256" key="1">
    <source>
        <dbReference type="ARBA" id="ARBA00022490"/>
    </source>
</evidence>
<dbReference type="GO" id="GO:0051304">
    <property type="term" value="P:chromosome separation"/>
    <property type="evidence" value="ECO:0007669"/>
    <property type="project" value="InterPro"/>
</dbReference>
<dbReference type="Proteomes" id="UP000176997">
    <property type="component" value="Unassembled WGS sequence"/>
</dbReference>
<feature type="compositionally biased region" description="Acidic residues" evidence="5">
    <location>
        <begin position="187"/>
        <end position="210"/>
    </location>
</feature>
<dbReference type="InterPro" id="IPR036390">
    <property type="entry name" value="WH_DNA-bd_sf"/>
</dbReference>
<evidence type="ECO:0008006" key="8">
    <source>
        <dbReference type="Google" id="ProtNLM"/>
    </source>
</evidence>
<keyword evidence="1" id="KW-0963">Cytoplasm</keyword>
<evidence type="ECO:0000313" key="7">
    <source>
        <dbReference type="Proteomes" id="UP000176997"/>
    </source>
</evidence>
<evidence type="ECO:0000256" key="4">
    <source>
        <dbReference type="ARBA" id="ARBA00023306"/>
    </source>
</evidence>
<feature type="compositionally biased region" description="Basic and acidic residues" evidence="5">
    <location>
        <begin position="211"/>
        <end position="220"/>
    </location>
</feature>
<comment type="caution">
    <text evidence="6">The sequence shown here is derived from an EMBL/GenBank/DDBJ whole genome shotgun (WGS) entry which is preliminary data.</text>
</comment>
<proteinExistence type="predicted"/>
<dbReference type="InterPro" id="IPR036388">
    <property type="entry name" value="WH-like_DNA-bd_sf"/>
</dbReference>
<evidence type="ECO:0000256" key="5">
    <source>
        <dbReference type="SAM" id="MobiDB-lite"/>
    </source>
</evidence>
<dbReference type="Gene3D" id="1.10.10.10">
    <property type="entry name" value="Winged helix-like DNA-binding domain superfamily/Winged helix DNA-binding domain"/>
    <property type="match status" value="2"/>
</dbReference>
<name>A0A1G2S8V6_9BACT</name>
<keyword evidence="2" id="KW-0132">Cell division</keyword>
<dbReference type="STRING" id="1802723.A2675_03675"/>
<dbReference type="PANTHER" id="PTHR34298:SF2">
    <property type="entry name" value="SEGREGATION AND CONDENSATION PROTEIN B"/>
    <property type="match status" value="1"/>
</dbReference>
<dbReference type="InterPro" id="IPR005234">
    <property type="entry name" value="ScpB_csome_segregation"/>
</dbReference>
<feature type="region of interest" description="Disordered" evidence="5">
    <location>
        <begin position="173"/>
        <end position="220"/>
    </location>
</feature>